<dbReference type="STRING" id="889306.KP78_14190"/>
<evidence type="ECO:0000256" key="5">
    <source>
        <dbReference type="ARBA" id="ARBA00022989"/>
    </source>
</evidence>
<dbReference type="PANTHER" id="PTHR43663:SF1">
    <property type="entry name" value="CHROMATE TRANSPORTER"/>
    <property type="match status" value="1"/>
</dbReference>
<evidence type="ECO:0000256" key="4">
    <source>
        <dbReference type="ARBA" id="ARBA00022692"/>
    </source>
</evidence>
<dbReference type="PANTHER" id="PTHR43663">
    <property type="entry name" value="CHROMATE TRANSPORT PROTEIN-RELATED"/>
    <property type="match status" value="1"/>
</dbReference>
<gene>
    <name evidence="8" type="ORF">KP78_14190</name>
</gene>
<dbReference type="RefSeq" id="WP_041087258.1">
    <property type="nucleotide sequence ID" value="NZ_JXRP01000009.1"/>
</dbReference>
<dbReference type="InterPro" id="IPR052518">
    <property type="entry name" value="CHR_Transporter"/>
</dbReference>
<evidence type="ECO:0000313" key="8">
    <source>
        <dbReference type="EMBL" id="KIL49951.1"/>
    </source>
</evidence>
<evidence type="ECO:0000256" key="7">
    <source>
        <dbReference type="SAM" id="Phobius"/>
    </source>
</evidence>
<feature type="transmembrane region" description="Helical" evidence="7">
    <location>
        <begin position="141"/>
        <end position="157"/>
    </location>
</feature>
<keyword evidence="6 7" id="KW-0472">Membrane</keyword>
<feature type="transmembrane region" description="Helical" evidence="7">
    <location>
        <begin position="163"/>
        <end position="179"/>
    </location>
</feature>
<evidence type="ECO:0000256" key="1">
    <source>
        <dbReference type="ARBA" id="ARBA00004651"/>
    </source>
</evidence>
<reference evidence="8 9" key="1">
    <citation type="submission" date="2015-01" db="EMBL/GenBank/DDBJ databases">
        <title>Genome sequencing of Jeotgalibacillus soli.</title>
        <authorList>
            <person name="Goh K.M."/>
            <person name="Chan K.-G."/>
            <person name="Yaakop A.S."/>
            <person name="Ee R."/>
            <person name="Gan H.M."/>
            <person name="Chan C.S."/>
        </authorList>
    </citation>
    <scope>NUCLEOTIDE SEQUENCE [LARGE SCALE GENOMIC DNA]</scope>
    <source>
        <strain evidence="8 9">P9</strain>
    </source>
</reference>
<organism evidence="8 9">
    <name type="scientific">Jeotgalibacillus soli</name>
    <dbReference type="NCBI Taxonomy" id="889306"/>
    <lineage>
        <taxon>Bacteria</taxon>
        <taxon>Bacillati</taxon>
        <taxon>Bacillota</taxon>
        <taxon>Bacilli</taxon>
        <taxon>Bacillales</taxon>
        <taxon>Caryophanaceae</taxon>
        <taxon>Jeotgalibacillus</taxon>
    </lineage>
</organism>
<keyword evidence="4 7" id="KW-0812">Transmembrane</keyword>
<evidence type="ECO:0000256" key="3">
    <source>
        <dbReference type="ARBA" id="ARBA00022475"/>
    </source>
</evidence>
<sequence length="198" mass="21344">MVDGGKQGKLFLAFFRVGIFGFGGGPSSIPLVHKEVVEHYKWMDKDEFSDVLALGNAMPGPIATKMAGYIGYRVGGVFGMINAVVATTVPTVVAMILLLTVLNTYKDRPWVNGMSQAVVPVVGVMLAVLAWDFVKKSKSSFGWVLTVVMIAASLFLLEWLNVHPAILILSLLLYALIFGKEKKKETPPAGQVSGGDTQ</sequence>
<dbReference type="InterPro" id="IPR003370">
    <property type="entry name" value="Chromate_transpt"/>
</dbReference>
<feature type="transmembrane region" description="Helical" evidence="7">
    <location>
        <begin position="74"/>
        <end position="102"/>
    </location>
</feature>
<evidence type="ECO:0000256" key="6">
    <source>
        <dbReference type="ARBA" id="ARBA00023136"/>
    </source>
</evidence>
<dbReference type="EMBL" id="JXRP01000009">
    <property type="protein sequence ID" value="KIL49951.1"/>
    <property type="molecule type" value="Genomic_DNA"/>
</dbReference>
<name>A0A0C2W003_9BACL</name>
<dbReference type="Pfam" id="PF02417">
    <property type="entry name" value="Chromate_transp"/>
    <property type="match status" value="1"/>
</dbReference>
<feature type="transmembrane region" description="Helical" evidence="7">
    <location>
        <begin position="114"/>
        <end position="134"/>
    </location>
</feature>
<accession>A0A0C2W003</accession>
<dbReference type="PATRIC" id="fig|889306.3.peg.1428"/>
<proteinExistence type="inferred from homology"/>
<keyword evidence="9" id="KW-1185">Reference proteome</keyword>
<keyword evidence="5 7" id="KW-1133">Transmembrane helix</keyword>
<comment type="subcellular location">
    <subcellularLocation>
        <location evidence="1">Cell membrane</location>
        <topology evidence="1">Multi-pass membrane protein</topology>
    </subcellularLocation>
</comment>
<comment type="similarity">
    <text evidence="2">Belongs to the chromate ion transporter (CHR) (TC 2.A.51) family.</text>
</comment>
<dbReference type="GO" id="GO:0005886">
    <property type="term" value="C:plasma membrane"/>
    <property type="evidence" value="ECO:0007669"/>
    <property type="project" value="UniProtKB-SubCell"/>
</dbReference>
<comment type="caution">
    <text evidence="8">The sequence shown here is derived from an EMBL/GenBank/DDBJ whole genome shotgun (WGS) entry which is preliminary data.</text>
</comment>
<dbReference type="OrthoDB" id="9027281at2"/>
<dbReference type="GO" id="GO:0015109">
    <property type="term" value="F:chromate transmembrane transporter activity"/>
    <property type="evidence" value="ECO:0007669"/>
    <property type="project" value="InterPro"/>
</dbReference>
<evidence type="ECO:0000313" key="9">
    <source>
        <dbReference type="Proteomes" id="UP000031938"/>
    </source>
</evidence>
<evidence type="ECO:0000256" key="2">
    <source>
        <dbReference type="ARBA" id="ARBA00005262"/>
    </source>
</evidence>
<keyword evidence="3" id="KW-1003">Cell membrane</keyword>
<dbReference type="Proteomes" id="UP000031938">
    <property type="component" value="Unassembled WGS sequence"/>
</dbReference>
<dbReference type="AlphaFoldDB" id="A0A0C2W003"/>
<protein>
    <submittedName>
        <fullName evidence="8">Chromate transporter</fullName>
    </submittedName>
</protein>